<keyword evidence="3" id="KW-0547">Nucleotide-binding</keyword>
<feature type="domain" description="ABC transporter" evidence="5">
    <location>
        <begin position="20"/>
        <end position="71"/>
    </location>
</feature>
<dbReference type="EMBL" id="AMFJ01028774">
    <property type="protein sequence ID" value="EKD44689.1"/>
    <property type="molecule type" value="Genomic_DNA"/>
</dbReference>
<dbReference type="PANTHER" id="PTHR42711:SF5">
    <property type="entry name" value="ABC TRANSPORTER ATP-BINDING PROTEIN NATA"/>
    <property type="match status" value="1"/>
</dbReference>
<dbReference type="PANTHER" id="PTHR42711">
    <property type="entry name" value="ABC TRANSPORTER ATP-BINDING PROTEIN"/>
    <property type="match status" value="1"/>
</dbReference>
<keyword evidence="2" id="KW-0813">Transport</keyword>
<evidence type="ECO:0000256" key="4">
    <source>
        <dbReference type="ARBA" id="ARBA00022840"/>
    </source>
</evidence>
<reference evidence="6" key="1">
    <citation type="journal article" date="2012" name="Science">
        <title>Fermentation, hydrogen, and sulfur metabolism in multiple uncultivated bacterial phyla.</title>
        <authorList>
            <person name="Wrighton K.C."/>
            <person name="Thomas B.C."/>
            <person name="Sharon I."/>
            <person name="Miller C.S."/>
            <person name="Castelle C.J."/>
            <person name="VerBerkmoes N.C."/>
            <person name="Wilkins M.J."/>
            <person name="Hettich R.L."/>
            <person name="Lipton M.S."/>
            <person name="Williams K.H."/>
            <person name="Long P.E."/>
            <person name="Banfield J.F."/>
        </authorList>
    </citation>
    <scope>NUCLEOTIDE SEQUENCE [LARGE SCALE GENOMIC DNA]</scope>
</reference>
<dbReference type="SUPFAM" id="SSF52540">
    <property type="entry name" value="P-loop containing nucleoside triphosphate hydrolases"/>
    <property type="match status" value="1"/>
</dbReference>
<dbReference type="GO" id="GO:0005524">
    <property type="term" value="F:ATP binding"/>
    <property type="evidence" value="ECO:0007669"/>
    <property type="project" value="UniProtKB-KW"/>
</dbReference>
<proteinExistence type="inferred from homology"/>
<dbReference type="InterPro" id="IPR003439">
    <property type="entry name" value="ABC_transporter-like_ATP-bd"/>
</dbReference>
<dbReference type="Gene3D" id="3.40.50.300">
    <property type="entry name" value="P-loop containing nucleotide triphosphate hydrolases"/>
    <property type="match status" value="1"/>
</dbReference>
<dbReference type="InterPro" id="IPR027417">
    <property type="entry name" value="P-loop_NTPase"/>
</dbReference>
<feature type="non-terminal residue" evidence="6">
    <location>
        <position position="1"/>
    </location>
</feature>
<name>K2A3R4_9BACT</name>
<dbReference type="AlphaFoldDB" id="K2A3R4"/>
<dbReference type="Pfam" id="PF00005">
    <property type="entry name" value="ABC_tran"/>
    <property type="match status" value="1"/>
</dbReference>
<dbReference type="InterPro" id="IPR050763">
    <property type="entry name" value="ABC_transporter_ATP-binding"/>
</dbReference>
<gene>
    <name evidence="6" type="ORF">ACD_71C00043G0001</name>
</gene>
<evidence type="ECO:0000256" key="1">
    <source>
        <dbReference type="ARBA" id="ARBA00005417"/>
    </source>
</evidence>
<evidence type="ECO:0000313" key="6">
    <source>
        <dbReference type="EMBL" id="EKD44689.1"/>
    </source>
</evidence>
<evidence type="ECO:0000259" key="5">
    <source>
        <dbReference type="Pfam" id="PF00005"/>
    </source>
</evidence>
<organism evidence="6">
    <name type="scientific">uncultured bacterium</name>
    <name type="common">gcode 4</name>
    <dbReference type="NCBI Taxonomy" id="1234023"/>
    <lineage>
        <taxon>Bacteria</taxon>
        <taxon>environmental samples</taxon>
    </lineage>
</organism>
<sequence length="210" mass="24613">TPRDTFELFGKMFDVPSDTLEERLKYLIGKFEIEDLIDKQVRKLSLGQRMRCEVVASLIHSPEIIFLDEPTIGLDMIAKQRLRDIINEVNKIENTTIFLTSHDLGDVENICKRIVIINHGKILYDGNIKELRRNYIKVKKIRVKFESLDDAFKPLDFMKILKQKGTFIEFEIPNSKENLEKTFELLTTGYNVEDITIEDPPIEDIIKEFY</sequence>
<protein>
    <recommendedName>
        <fullName evidence="5">ABC transporter domain-containing protein</fullName>
    </recommendedName>
</protein>
<comment type="caution">
    <text evidence="6">The sequence shown here is derived from an EMBL/GenBank/DDBJ whole genome shotgun (WGS) entry which is preliminary data.</text>
</comment>
<dbReference type="GO" id="GO:0016887">
    <property type="term" value="F:ATP hydrolysis activity"/>
    <property type="evidence" value="ECO:0007669"/>
    <property type="project" value="InterPro"/>
</dbReference>
<keyword evidence="4" id="KW-0067">ATP-binding</keyword>
<evidence type="ECO:0000256" key="3">
    <source>
        <dbReference type="ARBA" id="ARBA00022741"/>
    </source>
</evidence>
<accession>K2A3R4</accession>
<evidence type="ECO:0000256" key="2">
    <source>
        <dbReference type="ARBA" id="ARBA00022448"/>
    </source>
</evidence>
<comment type="similarity">
    <text evidence="1">Belongs to the ABC transporter superfamily.</text>
</comment>